<evidence type="ECO:0000256" key="1">
    <source>
        <dbReference type="SAM" id="MobiDB-lite"/>
    </source>
</evidence>
<dbReference type="Proteomes" id="UP000235392">
    <property type="component" value="Unassembled WGS sequence"/>
</dbReference>
<sequence length="94" mass="10191">MPKPKHPKKSAGASAGGAYDADRLRDSISMNMQDDCLDVTHPLMILPFRVHVPTQQPPVPPPRATGDLSPPINANQPATSSPKNSHQFFILSRP</sequence>
<feature type="compositionally biased region" description="Polar residues" evidence="1">
    <location>
        <begin position="72"/>
        <end position="87"/>
    </location>
</feature>
<organism evidence="2 3">
    <name type="scientific">Puccinia coronata f. sp. avenae</name>
    <dbReference type="NCBI Taxonomy" id="200324"/>
    <lineage>
        <taxon>Eukaryota</taxon>
        <taxon>Fungi</taxon>
        <taxon>Dikarya</taxon>
        <taxon>Basidiomycota</taxon>
        <taxon>Pucciniomycotina</taxon>
        <taxon>Pucciniomycetes</taxon>
        <taxon>Pucciniales</taxon>
        <taxon>Pucciniaceae</taxon>
        <taxon>Puccinia</taxon>
    </lineage>
</organism>
<proteinExistence type="predicted"/>
<reference evidence="2 3" key="1">
    <citation type="submission" date="2017-11" db="EMBL/GenBank/DDBJ databases">
        <title>De novo assembly and phasing of dikaryotic genomes from two isolates of Puccinia coronata f. sp. avenae, the causal agent of oat crown rust.</title>
        <authorList>
            <person name="Miller M.E."/>
            <person name="Zhang Y."/>
            <person name="Omidvar V."/>
            <person name="Sperschneider J."/>
            <person name="Schwessinger B."/>
            <person name="Raley C."/>
            <person name="Palmer J.M."/>
            <person name="Garnica D."/>
            <person name="Upadhyaya N."/>
            <person name="Rathjen J."/>
            <person name="Taylor J.M."/>
            <person name="Park R.F."/>
            <person name="Dodds P.N."/>
            <person name="Hirsch C.D."/>
            <person name="Kianian S.F."/>
            <person name="Figueroa M."/>
        </authorList>
    </citation>
    <scope>NUCLEOTIDE SEQUENCE [LARGE SCALE GENOMIC DNA]</scope>
    <source>
        <strain evidence="2">12SD80</strain>
    </source>
</reference>
<comment type="caution">
    <text evidence="2">The sequence shown here is derived from an EMBL/GenBank/DDBJ whole genome shotgun (WGS) entry which is preliminary data.</text>
</comment>
<gene>
    <name evidence="2" type="ORF">PCASD_19979</name>
</gene>
<name>A0A2N5SQ41_9BASI</name>
<dbReference type="EMBL" id="PGCI01000799">
    <property type="protein sequence ID" value="PLW15368.1"/>
    <property type="molecule type" value="Genomic_DNA"/>
</dbReference>
<protein>
    <submittedName>
        <fullName evidence="2">Uncharacterized protein</fullName>
    </submittedName>
</protein>
<feature type="region of interest" description="Disordered" evidence="1">
    <location>
        <begin position="1"/>
        <end position="20"/>
    </location>
</feature>
<dbReference type="AlphaFoldDB" id="A0A2N5SQ41"/>
<evidence type="ECO:0000313" key="2">
    <source>
        <dbReference type="EMBL" id="PLW15368.1"/>
    </source>
</evidence>
<accession>A0A2N5SQ41</accession>
<feature type="region of interest" description="Disordered" evidence="1">
    <location>
        <begin position="52"/>
        <end position="94"/>
    </location>
</feature>
<evidence type="ECO:0000313" key="3">
    <source>
        <dbReference type="Proteomes" id="UP000235392"/>
    </source>
</evidence>